<protein>
    <submittedName>
        <fullName evidence="1">Uncharacterized protein</fullName>
    </submittedName>
</protein>
<organism evidence="1 2">
    <name type="scientific">Trifolium pratense</name>
    <name type="common">Red clover</name>
    <dbReference type="NCBI Taxonomy" id="57577"/>
    <lineage>
        <taxon>Eukaryota</taxon>
        <taxon>Viridiplantae</taxon>
        <taxon>Streptophyta</taxon>
        <taxon>Embryophyta</taxon>
        <taxon>Tracheophyta</taxon>
        <taxon>Spermatophyta</taxon>
        <taxon>Magnoliopsida</taxon>
        <taxon>eudicotyledons</taxon>
        <taxon>Gunneridae</taxon>
        <taxon>Pentapetalae</taxon>
        <taxon>rosids</taxon>
        <taxon>fabids</taxon>
        <taxon>Fabales</taxon>
        <taxon>Fabaceae</taxon>
        <taxon>Papilionoideae</taxon>
        <taxon>50 kb inversion clade</taxon>
        <taxon>NPAAA clade</taxon>
        <taxon>Hologalegina</taxon>
        <taxon>IRL clade</taxon>
        <taxon>Trifolieae</taxon>
        <taxon>Trifolium</taxon>
    </lineage>
</organism>
<proteinExistence type="predicted"/>
<feature type="non-terminal residue" evidence="1">
    <location>
        <position position="51"/>
    </location>
</feature>
<gene>
    <name evidence="1" type="ORF">L195_g059546</name>
</gene>
<sequence>MAMSLAAPLPVSIGIDYVYPHKTTSRVFDLAAQFQKFLATQPHATSVSSIK</sequence>
<reference evidence="1 2" key="2">
    <citation type="journal article" date="2017" name="Front. Plant Sci.">
        <title>Gene Classification and Mining of Molecular Markers Useful in Red Clover (Trifolium pratense) Breeding.</title>
        <authorList>
            <person name="Istvanek J."/>
            <person name="Dluhosova J."/>
            <person name="Dluhos P."/>
            <person name="Patkova L."/>
            <person name="Nedelnik J."/>
            <person name="Repkova J."/>
        </authorList>
    </citation>
    <scope>NUCLEOTIDE SEQUENCE [LARGE SCALE GENOMIC DNA]</scope>
    <source>
        <strain evidence="2">cv. Tatra</strain>
        <tissue evidence="1">Young leaves</tissue>
    </source>
</reference>
<comment type="caution">
    <text evidence="1">The sequence shown here is derived from an EMBL/GenBank/DDBJ whole genome shotgun (WGS) entry which is preliminary data.</text>
</comment>
<dbReference type="EMBL" id="ASHM01130740">
    <property type="protein sequence ID" value="PNX59152.1"/>
    <property type="molecule type" value="Genomic_DNA"/>
</dbReference>
<dbReference type="AlphaFoldDB" id="A0A2K3JYQ4"/>
<evidence type="ECO:0000313" key="1">
    <source>
        <dbReference type="EMBL" id="PNX59152.1"/>
    </source>
</evidence>
<evidence type="ECO:0000313" key="2">
    <source>
        <dbReference type="Proteomes" id="UP000236291"/>
    </source>
</evidence>
<reference evidence="1 2" key="1">
    <citation type="journal article" date="2014" name="Am. J. Bot.">
        <title>Genome assembly and annotation for red clover (Trifolium pratense; Fabaceae).</title>
        <authorList>
            <person name="Istvanek J."/>
            <person name="Jaros M."/>
            <person name="Krenek A."/>
            <person name="Repkova J."/>
        </authorList>
    </citation>
    <scope>NUCLEOTIDE SEQUENCE [LARGE SCALE GENOMIC DNA]</scope>
    <source>
        <strain evidence="2">cv. Tatra</strain>
        <tissue evidence="1">Young leaves</tissue>
    </source>
</reference>
<name>A0A2K3JYQ4_TRIPR</name>
<dbReference type="Proteomes" id="UP000236291">
    <property type="component" value="Unassembled WGS sequence"/>
</dbReference>
<accession>A0A2K3JYQ4</accession>